<dbReference type="PANTHER" id="PTHR42967:SF1">
    <property type="entry name" value="MBL FOLD METALLO-HYDROLASE"/>
    <property type="match status" value="1"/>
</dbReference>
<comment type="caution">
    <text evidence="1">The sequence shown here is derived from an EMBL/GenBank/DDBJ whole genome shotgun (WGS) entry which is preliminary data.</text>
</comment>
<organism evidence="1 2">
    <name type="scientific">Candidatus Onthenecus intestinigallinarum</name>
    <dbReference type="NCBI Taxonomy" id="2840875"/>
    <lineage>
        <taxon>Bacteria</taxon>
        <taxon>Bacillati</taxon>
        <taxon>Bacillota</taxon>
        <taxon>Clostridia</taxon>
        <taxon>Eubacteriales</taxon>
        <taxon>Candidatus Onthenecus</taxon>
    </lineage>
</organism>
<dbReference type="EMBL" id="DVFJ01000004">
    <property type="protein sequence ID" value="HIQ70791.1"/>
    <property type="molecule type" value="Genomic_DNA"/>
</dbReference>
<name>A0A9D1CPF5_9FIRM</name>
<accession>A0A9D1CPF5</accession>
<dbReference type="AlphaFoldDB" id="A0A9D1CPF5"/>
<dbReference type="Gene3D" id="3.60.15.10">
    <property type="entry name" value="Ribonuclease Z/Hydroxyacylglutathione hydrolase-like"/>
    <property type="match status" value="1"/>
</dbReference>
<dbReference type="Pfam" id="PF13483">
    <property type="entry name" value="Lactamase_B_3"/>
    <property type="match status" value="1"/>
</dbReference>
<evidence type="ECO:0000313" key="1">
    <source>
        <dbReference type="EMBL" id="HIQ70791.1"/>
    </source>
</evidence>
<reference evidence="1" key="2">
    <citation type="journal article" date="2021" name="PeerJ">
        <title>Extensive microbial diversity within the chicken gut microbiome revealed by metagenomics and culture.</title>
        <authorList>
            <person name="Gilroy R."/>
            <person name="Ravi A."/>
            <person name="Getino M."/>
            <person name="Pursley I."/>
            <person name="Horton D.L."/>
            <person name="Alikhan N.F."/>
            <person name="Baker D."/>
            <person name="Gharbi K."/>
            <person name="Hall N."/>
            <person name="Watson M."/>
            <person name="Adriaenssens E.M."/>
            <person name="Foster-Nyarko E."/>
            <person name="Jarju S."/>
            <person name="Secka A."/>
            <person name="Antonio M."/>
            <person name="Oren A."/>
            <person name="Chaudhuri R.R."/>
            <person name="La Ragione R."/>
            <person name="Hildebrand F."/>
            <person name="Pallen M.J."/>
        </authorList>
    </citation>
    <scope>NUCLEOTIDE SEQUENCE</scope>
    <source>
        <strain evidence="1">ChiSxjej2B14-6234</strain>
    </source>
</reference>
<evidence type="ECO:0000313" key="2">
    <source>
        <dbReference type="Proteomes" id="UP000886887"/>
    </source>
</evidence>
<proteinExistence type="predicted"/>
<sequence length="223" mass="24796">MNIRWLGHSSFLITTDAGVRILTDPFDESVGYPVPHVEADVVTISHEHADHNHRSGVAGNPIIVDQPGEHDVCGVRITGYATWHDAEQGARRGRNTVFTYLIDGLHVLHLGDLGCQLEESQLKRLGAVDVLMIPVGGLYTIDAQAAWDLCRRLQPRVILPMHYKLPCVRYDIAPVEEFLALAGAQNARRVESLSVNPLNLSRLDPVVLMRYGEESREVCYQTA</sequence>
<dbReference type="PANTHER" id="PTHR42967">
    <property type="entry name" value="METAL DEPENDENT HYDROLASE"/>
    <property type="match status" value="1"/>
</dbReference>
<protein>
    <submittedName>
        <fullName evidence="1">MBL fold metallo-hydrolase</fullName>
    </submittedName>
</protein>
<dbReference type="Proteomes" id="UP000886887">
    <property type="component" value="Unassembled WGS sequence"/>
</dbReference>
<gene>
    <name evidence="1" type="ORF">IAB73_01030</name>
</gene>
<dbReference type="InterPro" id="IPR036866">
    <property type="entry name" value="RibonucZ/Hydroxyglut_hydro"/>
</dbReference>
<dbReference type="SUPFAM" id="SSF56281">
    <property type="entry name" value="Metallo-hydrolase/oxidoreductase"/>
    <property type="match status" value="1"/>
</dbReference>
<reference evidence="1" key="1">
    <citation type="submission" date="2020-10" db="EMBL/GenBank/DDBJ databases">
        <authorList>
            <person name="Gilroy R."/>
        </authorList>
    </citation>
    <scope>NUCLEOTIDE SEQUENCE</scope>
    <source>
        <strain evidence="1">ChiSxjej2B14-6234</strain>
    </source>
</reference>